<feature type="domain" description="Reverse transcriptase" evidence="1">
    <location>
        <begin position="1"/>
        <end position="236"/>
    </location>
</feature>
<dbReference type="Proteomes" id="UP001159428">
    <property type="component" value="Unassembled WGS sequence"/>
</dbReference>
<evidence type="ECO:0000313" key="3">
    <source>
        <dbReference type="Proteomes" id="UP001159428"/>
    </source>
</evidence>
<dbReference type="Pfam" id="PF26215">
    <property type="entry name" value="HTH_animal"/>
    <property type="match status" value="1"/>
</dbReference>
<dbReference type="CDD" id="cd00304">
    <property type="entry name" value="RT_like"/>
    <property type="match status" value="1"/>
</dbReference>
<comment type="caution">
    <text evidence="2">The sequence shown here is derived from an EMBL/GenBank/DDBJ whole genome shotgun (WGS) entry which is preliminary data.</text>
</comment>
<keyword evidence="3" id="KW-1185">Reference proteome</keyword>
<dbReference type="PANTHER" id="PTHR21301">
    <property type="entry name" value="REVERSE TRANSCRIPTASE"/>
    <property type="match status" value="1"/>
</dbReference>
<evidence type="ECO:0000313" key="2">
    <source>
        <dbReference type="EMBL" id="CAH3103174.1"/>
    </source>
</evidence>
<protein>
    <recommendedName>
        <fullName evidence="1">Reverse transcriptase domain-containing protein</fullName>
    </recommendedName>
</protein>
<dbReference type="InterPro" id="IPR058912">
    <property type="entry name" value="HTH_animal"/>
</dbReference>
<dbReference type="CDD" id="cd10442">
    <property type="entry name" value="GIY-YIG_PLEs"/>
    <property type="match status" value="1"/>
</dbReference>
<dbReference type="EMBL" id="CALNXJ010000009">
    <property type="protein sequence ID" value="CAH3103174.1"/>
    <property type="molecule type" value="Genomic_DNA"/>
</dbReference>
<feature type="non-terminal residue" evidence="2">
    <location>
        <position position="1"/>
    </location>
</feature>
<dbReference type="PROSITE" id="PS50878">
    <property type="entry name" value="RT_POL"/>
    <property type="match status" value="1"/>
</dbReference>
<name>A0AAU9W9M6_9CNID</name>
<proteinExistence type="predicted"/>
<dbReference type="PANTHER" id="PTHR21301:SF11">
    <property type="entry name" value="GIY-YIG DOMAIN-CONTAINING PROTEIN"/>
    <property type="match status" value="1"/>
</dbReference>
<dbReference type="InterPro" id="IPR000477">
    <property type="entry name" value="RT_dom"/>
</dbReference>
<accession>A0AAU9W9M6</accession>
<organism evidence="2 3">
    <name type="scientific">Pocillopora meandrina</name>
    <dbReference type="NCBI Taxonomy" id="46732"/>
    <lineage>
        <taxon>Eukaryota</taxon>
        <taxon>Metazoa</taxon>
        <taxon>Cnidaria</taxon>
        <taxon>Anthozoa</taxon>
        <taxon>Hexacorallia</taxon>
        <taxon>Scleractinia</taxon>
        <taxon>Astrocoeniina</taxon>
        <taxon>Pocilloporidae</taxon>
        <taxon>Pocillopora</taxon>
    </lineage>
</organism>
<dbReference type="AlphaFoldDB" id="A0AAU9W9M6"/>
<sequence length="465" mass="52663">LKKIHKQGIPLRPIVSFVNSPTYAISGYLARILSPVTVKNSCEFADFIRDKTLNACEELVSFDVVSLFTKIPVDLAVKVAEERLGEDASLGQRTSLPVEDIIHLLSFCLKTTQFTYNGTYYQQVFGTAMGSPVSVVIANMVMEDVEQRALATSPVKPFFWKRYVDDVSSAVSGNEAERFLSHLNSVEPSIQFTLEHEKDRHLPFLDLNVSRGVQGNLEKSVYRKPTHTDKYLAFDSHHPICYKKSVAKTLLRRADYLPSSFDSKAEERKYVANVLKANGYTKIFLRNCQKPVTNSNALDERELVTGFAVIPYIHGVTEPIKRILNSHNVKVAQKPFQTLGHIFAKPKDPVTKEQRTDAIYSIPCNDCDNEYIGQTKRQFGTRLKEHQKAVFLCKKENSALSEHKCLTNHTIGWDNSKIITTNRRYHQRLCLEAWHINSAHAPLNRDDGGLLPDAYLHLVRKKAAN</sequence>
<reference evidence="2 3" key="1">
    <citation type="submission" date="2022-05" db="EMBL/GenBank/DDBJ databases">
        <authorList>
            <consortium name="Genoscope - CEA"/>
            <person name="William W."/>
        </authorList>
    </citation>
    <scope>NUCLEOTIDE SEQUENCE [LARGE SCALE GENOMIC DNA]</scope>
</reference>
<gene>
    <name evidence="2" type="ORF">PMEA_00035208</name>
</gene>
<evidence type="ECO:0000259" key="1">
    <source>
        <dbReference type="PROSITE" id="PS50878"/>
    </source>
</evidence>